<name>A0ABU8H0U7_9SPHN</name>
<dbReference type="InterPro" id="IPR036156">
    <property type="entry name" value="Beta-gal/glucu_dom_sf"/>
</dbReference>
<organism evidence="9 10">
    <name type="scientific">Sphingomonas kyungheensis</name>
    <dbReference type="NCBI Taxonomy" id="1069987"/>
    <lineage>
        <taxon>Bacteria</taxon>
        <taxon>Pseudomonadati</taxon>
        <taxon>Pseudomonadota</taxon>
        <taxon>Alphaproteobacteria</taxon>
        <taxon>Sphingomonadales</taxon>
        <taxon>Sphingomonadaceae</taxon>
        <taxon>Sphingomonas</taxon>
    </lineage>
</organism>
<evidence type="ECO:0000313" key="10">
    <source>
        <dbReference type="Proteomes" id="UP001367771"/>
    </source>
</evidence>
<evidence type="ECO:0000259" key="5">
    <source>
        <dbReference type="Pfam" id="PF02836"/>
    </source>
</evidence>
<feature type="domain" description="DUF4982" evidence="6">
    <location>
        <begin position="644"/>
        <end position="701"/>
    </location>
</feature>
<dbReference type="SUPFAM" id="SSF49785">
    <property type="entry name" value="Galactose-binding domain-like"/>
    <property type="match status" value="1"/>
</dbReference>
<dbReference type="SUPFAM" id="SSF49303">
    <property type="entry name" value="beta-Galactosidase/glucuronidase domain"/>
    <property type="match status" value="1"/>
</dbReference>
<dbReference type="PRINTS" id="PR00132">
    <property type="entry name" value="GLHYDRLASE2"/>
</dbReference>
<dbReference type="SUPFAM" id="SSF51445">
    <property type="entry name" value="(Trans)glycosidases"/>
    <property type="match status" value="1"/>
</dbReference>
<dbReference type="InterPro" id="IPR006311">
    <property type="entry name" value="TAT_signal"/>
</dbReference>
<dbReference type="Gene3D" id="3.20.20.80">
    <property type="entry name" value="Glycosidases"/>
    <property type="match status" value="1"/>
</dbReference>
<feature type="domain" description="Glycoside hydrolase family 2 immunoglobulin-like beta-sandwich" evidence="4">
    <location>
        <begin position="245"/>
        <end position="340"/>
    </location>
</feature>
<dbReference type="InterPro" id="IPR006102">
    <property type="entry name" value="Ig-like_GH2"/>
</dbReference>
<keyword evidence="3" id="KW-0326">Glycosidase</keyword>
<dbReference type="PROSITE" id="PS51318">
    <property type="entry name" value="TAT"/>
    <property type="match status" value="1"/>
</dbReference>
<evidence type="ECO:0000259" key="7">
    <source>
        <dbReference type="Pfam" id="PF18565"/>
    </source>
</evidence>
<dbReference type="EMBL" id="JBBBDM010000002">
    <property type="protein sequence ID" value="MEI5686619.1"/>
    <property type="molecule type" value="Genomic_DNA"/>
</dbReference>
<dbReference type="Gene3D" id="2.60.40.10">
    <property type="entry name" value="Immunoglobulins"/>
    <property type="match status" value="3"/>
</dbReference>
<evidence type="ECO:0000256" key="3">
    <source>
        <dbReference type="ARBA" id="ARBA00023295"/>
    </source>
</evidence>
<keyword evidence="2" id="KW-0378">Hydrolase</keyword>
<feature type="domain" description="Beta-mannosidase-like galactose-binding" evidence="8">
    <location>
        <begin position="134"/>
        <end position="205"/>
    </location>
</feature>
<dbReference type="InterPro" id="IPR054593">
    <property type="entry name" value="Beta-mannosidase-like_N2"/>
</dbReference>
<dbReference type="Pfam" id="PF02836">
    <property type="entry name" value="Glyco_hydro_2_C"/>
    <property type="match status" value="1"/>
</dbReference>
<dbReference type="InterPro" id="IPR023232">
    <property type="entry name" value="Glyco_hydro_2_AS"/>
</dbReference>
<dbReference type="Gene3D" id="2.60.120.260">
    <property type="entry name" value="Galactose-binding domain-like"/>
    <property type="match status" value="1"/>
</dbReference>
<dbReference type="Proteomes" id="UP001367771">
    <property type="component" value="Unassembled WGS sequence"/>
</dbReference>
<dbReference type="PANTHER" id="PTHR42732">
    <property type="entry name" value="BETA-GALACTOSIDASE"/>
    <property type="match status" value="1"/>
</dbReference>
<accession>A0ABU8H0U7</accession>
<dbReference type="PANTHER" id="PTHR42732:SF1">
    <property type="entry name" value="BETA-MANNOSIDASE"/>
    <property type="match status" value="1"/>
</dbReference>
<dbReference type="InterPro" id="IPR006101">
    <property type="entry name" value="Glyco_hydro_2"/>
</dbReference>
<dbReference type="InterPro" id="IPR040605">
    <property type="entry name" value="Glyco_hydro2_dom5"/>
</dbReference>
<evidence type="ECO:0000259" key="4">
    <source>
        <dbReference type="Pfam" id="PF00703"/>
    </source>
</evidence>
<dbReference type="RefSeq" id="WP_336544721.1">
    <property type="nucleotide sequence ID" value="NZ_JBBBDM010000002.1"/>
</dbReference>
<evidence type="ECO:0000259" key="8">
    <source>
        <dbReference type="Pfam" id="PF22666"/>
    </source>
</evidence>
<evidence type="ECO:0000259" key="6">
    <source>
        <dbReference type="Pfam" id="PF16355"/>
    </source>
</evidence>
<comment type="similarity">
    <text evidence="1">Belongs to the glycosyl hydrolase 2 family.</text>
</comment>
<dbReference type="InterPro" id="IPR017853">
    <property type="entry name" value="GH"/>
</dbReference>
<evidence type="ECO:0000256" key="2">
    <source>
        <dbReference type="ARBA" id="ARBA00022801"/>
    </source>
</evidence>
<comment type="caution">
    <text evidence="9">The sequence shown here is derived from an EMBL/GenBank/DDBJ whole genome shotgun (WGS) entry which is preliminary data.</text>
</comment>
<dbReference type="InterPro" id="IPR013783">
    <property type="entry name" value="Ig-like_fold"/>
</dbReference>
<dbReference type="Pfam" id="PF16355">
    <property type="entry name" value="DUF4982"/>
    <property type="match status" value="1"/>
</dbReference>
<dbReference type="Pfam" id="PF00703">
    <property type="entry name" value="Glyco_hydro_2"/>
    <property type="match status" value="1"/>
</dbReference>
<feature type="domain" description="Glycoside hydrolase family 2" evidence="7">
    <location>
        <begin position="714"/>
        <end position="819"/>
    </location>
</feature>
<reference evidence="9 10" key="1">
    <citation type="journal article" date="2013" name="Int. J. Syst. Evol. Microbiol.">
        <title>Sphingomonas kyungheensis sp. nov., a bacterium with ginsenoside-converting activity isolated from soil of a ginseng field.</title>
        <authorList>
            <person name="Son H.M."/>
            <person name="Yang J.E."/>
            <person name="Park Y."/>
            <person name="Han C.K."/>
            <person name="Kim S.G."/>
            <person name="Kook M."/>
            <person name="Yi T.H."/>
        </authorList>
    </citation>
    <scope>NUCLEOTIDE SEQUENCE [LARGE SCALE GENOMIC DNA]</scope>
    <source>
        <strain evidence="9 10">LMG 26582</strain>
    </source>
</reference>
<dbReference type="NCBIfam" id="NF041462">
    <property type="entry name" value="GalA"/>
    <property type="match status" value="1"/>
</dbReference>
<dbReference type="InterPro" id="IPR008979">
    <property type="entry name" value="Galactose-bd-like_sf"/>
</dbReference>
<dbReference type="InterPro" id="IPR051913">
    <property type="entry name" value="GH2_Domain-Containing"/>
</dbReference>
<proteinExistence type="inferred from homology"/>
<evidence type="ECO:0000313" key="9">
    <source>
        <dbReference type="EMBL" id="MEI5686619.1"/>
    </source>
</evidence>
<protein>
    <submittedName>
        <fullName evidence="9">Beta-galactosidase GalA</fullName>
    </submittedName>
</protein>
<sequence>MTIDRRQLLGSAGAGLTLTLPAAARAARGPDYGALPMPAPVDGLRAPLPVGDPSRIGFDQGWLFHEGDIAVPPAATHNETYLRAKAGNAVGAAAIDYDDSDWPLVTLPHDWASFQPFVESANVAQGYRPRGIGWYRRSFHLDPASRGQYCELQFDGIATNATIWVNGSVVAHNWSGYNSIYVDITPFARFGDERNVVAIRVDAEAMEGWWYEGAGLYRHAWLARRAPVSIVTDGVHCDPRAGSGGGWSVPVTVTARSTEAAAVGVRAVARLLDSGGRTVATATTDMATVPPLGQGDLTTTLTIADPALWSVATPTLYTVTVALERDGATVDARSVPVGFRTIRFDADRGFFLNGAPVKLKGVCIHHDHAGVGVALPDALMAWRLERLKELGCNAIRCSHNAPPVAFLDLCDRMGFLVMDENRNFNPSPDYMAQLEWLVRRDRNHPSVILWSVFNEEPMQGTHAGVEMVRRMAAAVKRLDDSRPVTAAMNGAFFNPENVSTVVDVVGFNYYPGDYDKFHALNPTKPMTSSEDTSAFETRGAYQTIPAKNIRSSMDDDAAGWGETHRKGWAEIARRPFVAGGFVWTGFDYHGEPTPHVWPTISSFFGILDLCGFRKTAYDIHRAGWIDDAPVVGLAPHWTWPGREGQPVPILVLSNAERITLRLNGRVVGEAAVDRLMGNSFTVPYAPGTIEVIASIGGREVARAGHETAGPPVALRLTPARRAMAGDGEDVQPVTIDAIDARGRHVPTANLPTRFVVTGATIIGVGNGDPNSHESEKGDSATSGARSLFNGLAQVIVQADAGGRGRITLRATAPGLRPAALMIDRVAATPRAQVAPLAATRTIDDWRRSPLLAARPDASLAPAENDNNSWAFVHSGTATPAEAQAGWQVYRASVTPVRVIAAKGGRIAFAAVAGRAELWVDGRKLADKAGAAVGPITAALPAGAGPRAIVLIVAPEPGRPSGIVGPVTISAG</sequence>
<keyword evidence="10" id="KW-1185">Reference proteome</keyword>
<evidence type="ECO:0000256" key="1">
    <source>
        <dbReference type="ARBA" id="ARBA00007401"/>
    </source>
</evidence>
<dbReference type="InterPro" id="IPR006103">
    <property type="entry name" value="Glyco_hydro_2_cat"/>
</dbReference>
<dbReference type="PROSITE" id="PS00608">
    <property type="entry name" value="GLYCOSYL_HYDROL_F2_2"/>
    <property type="match status" value="1"/>
</dbReference>
<dbReference type="InterPro" id="IPR048230">
    <property type="entry name" value="GalA-like"/>
</dbReference>
<dbReference type="Pfam" id="PF18565">
    <property type="entry name" value="Glyco_hydro2_C5"/>
    <property type="match status" value="1"/>
</dbReference>
<dbReference type="InterPro" id="IPR032311">
    <property type="entry name" value="DUF4982"/>
</dbReference>
<dbReference type="Pfam" id="PF22666">
    <property type="entry name" value="Glyco_hydro_2_N2"/>
    <property type="match status" value="1"/>
</dbReference>
<feature type="domain" description="Glycoside hydrolase family 2 catalytic" evidence="5">
    <location>
        <begin position="347"/>
        <end position="524"/>
    </location>
</feature>
<gene>
    <name evidence="9" type="primary">galA</name>
    <name evidence="9" type="ORF">V8201_05940</name>
</gene>